<accession>A0A0G1M458</accession>
<evidence type="ECO:0000313" key="1">
    <source>
        <dbReference type="EMBL" id="KKU02877.1"/>
    </source>
</evidence>
<dbReference type="Proteomes" id="UP000034264">
    <property type="component" value="Unassembled WGS sequence"/>
</dbReference>
<reference evidence="1 2" key="1">
    <citation type="journal article" date="2015" name="Nature">
        <title>rRNA introns, odd ribosomes, and small enigmatic genomes across a large radiation of phyla.</title>
        <authorList>
            <person name="Brown C.T."/>
            <person name="Hug L.A."/>
            <person name="Thomas B.C."/>
            <person name="Sharon I."/>
            <person name="Castelle C.J."/>
            <person name="Singh A."/>
            <person name="Wilkins M.J."/>
            <person name="Williams K.H."/>
            <person name="Banfield J.F."/>
        </authorList>
    </citation>
    <scope>NUCLEOTIDE SEQUENCE [LARGE SCALE GENOMIC DNA]</scope>
</reference>
<protein>
    <submittedName>
        <fullName evidence="1">Uncharacterized protein</fullName>
    </submittedName>
</protein>
<comment type="caution">
    <text evidence="1">The sequence shown here is derived from an EMBL/GenBank/DDBJ whole genome shotgun (WGS) entry which is preliminary data.</text>
</comment>
<name>A0A0G1M458_9BACT</name>
<sequence>MAGRNDGHEMEYSQITENIYIGSDLCNGPDQLLIGSAAINEVEEVQKKALEEFAKLWR</sequence>
<gene>
    <name evidence="1" type="ORF">UX05_C0006G0050</name>
</gene>
<proteinExistence type="predicted"/>
<organism evidence="1 2">
    <name type="scientific">Candidatus Amesbacteria bacterium GW2011_GWC2_45_19</name>
    <dbReference type="NCBI Taxonomy" id="1618366"/>
    <lineage>
        <taxon>Bacteria</taxon>
        <taxon>Candidatus Amesiibacteriota</taxon>
    </lineage>
</organism>
<dbReference type="AlphaFoldDB" id="A0A0G1M458"/>
<evidence type="ECO:0000313" key="2">
    <source>
        <dbReference type="Proteomes" id="UP000034264"/>
    </source>
</evidence>
<dbReference type="EMBL" id="LCKS01000006">
    <property type="protein sequence ID" value="KKU02877.1"/>
    <property type="molecule type" value="Genomic_DNA"/>
</dbReference>